<feature type="region of interest" description="Disordered" evidence="1">
    <location>
        <begin position="1"/>
        <end position="22"/>
    </location>
</feature>
<evidence type="ECO:0000313" key="3">
    <source>
        <dbReference type="Proteomes" id="UP000186583"/>
    </source>
</evidence>
<gene>
    <name evidence="2" type="ORF">CCHL11_09821</name>
</gene>
<proteinExistence type="predicted"/>
<reference evidence="2 3" key="1">
    <citation type="submission" date="2016-11" db="EMBL/GenBank/DDBJ databases">
        <title>Draft Genome Assembly of Colletotrichum chlorophyti a pathogen of herbaceous plants.</title>
        <authorList>
            <person name="Gan P."/>
            <person name="Narusaka M."/>
            <person name="Tsushima A."/>
            <person name="Narusaka Y."/>
            <person name="Takano Y."/>
            <person name="Shirasu K."/>
        </authorList>
    </citation>
    <scope>NUCLEOTIDE SEQUENCE [LARGE SCALE GENOMIC DNA]</scope>
    <source>
        <strain evidence="2 3">NTL11</strain>
    </source>
</reference>
<dbReference type="Proteomes" id="UP000186583">
    <property type="component" value="Unassembled WGS sequence"/>
</dbReference>
<dbReference type="AlphaFoldDB" id="A0A1Q8RAQ5"/>
<accession>A0A1Q8RAQ5</accession>
<dbReference type="EMBL" id="MPGH01000251">
    <property type="protein sequence ID" value="OLN81438.1"/>
    <property type="molecule type" value="Genomic_DNA"/>
</dbReference>
<evidence type="ECO:0000256" key="1">
    <source>
        <dbReference type="SAM" id="MobiDB-lite"/>
    </source>
</evidence>
<organism evidence="2 3">
    <name type="scientific">Colletotrichum chlorophyti</name>
    <dbReference type="NCBI Taxonomy" id="708187"/>
    <lineage>
        <taxon>Eukaryota</taxon>
        <taxon>Fungi</taxon>
        <taxon>Dikarya</taxon>
        <taxon>Ascomycota</taxon>
        <taxon>Pezizomycotina</taxon>
        <taxon>Sordariomycetes</taxon>
        <taxon>Hypocreomycetidae</taxon>
        <taxon>Glomerellales</taxon>
        <taxon>Glomerellaceae</taxon>
        <taxon>Colletotrichum</taxon>
    </lineage>
</organism>
<protein>
    <submittedName>
        <fullName evidence="2">Uncharacterized protein</fullName>
    </submittedName>
</protein>
<comment type="caution">
    <text evidence="2">The sequence shown here is derived from an EMBL/GenBank/DDBJ whole genome shotgun (WGS) entry which is preliminary data.</text>
</comment>
<feature type="compositionally biased region" description="Polar residues" evidence="1">
    <location>
        <begin position="7"/>
        <end position="16"/>
    </location>
</feature>
<keyword evidence="3" id="KW-1185">Reference proteome</keyword>
<evidence type="ECO:0000313" key="2">
    <source>
        <dbReference type="EMBL" id="OLN81438.1"/>
    </source>
</evidence>
<dbReference type="STRING" id="708187.A0A1Q8RAQ5"/>
<sequence>MFKASGLLSSESSTKNGGEYTAIENEVEDVDIVDGKTLMDEYRTAAETTYFGPDHPYFMPENMFDDFNKSLGMIDKWKSMHNGSSVLVDKTSVA</sequence>
<name>A0A1Q8RAQ5_9PEZI</name>